<accession>A0A452ZCN1</accession>
<sequence>MRRAVSLASRSTKVRTIPSAGSPVLHSSTRQHVALVYIPTPVLHFVSSPFSSIAALHRHPIHSFNPTPSKGFTHPSPPSGC</sequence>
<evidence type="ECO:0000313" key="3">
    <source>
        <dbReference type="Proteomes" id="UP000015105"/>
    </source>
</evidence>
<evidence type="ECO:0000256" key="1">
    <source>
        <dbReference type="SAM" id="MobiDB-lite"/>
    </source>
</evidence>
<reference evidence="3" key="1">
    <citation type="journal article" date="2014" name="Science">
        <title>Ancient hybridizations among the ancestral genomes of bread wheat.</title>
        <authorList>
            <consortium name="International Wheat Genome Sequencing Consortium,"/>
            <person name="Marcussen T."/>
            <person name="Sandve S.R."/>
            <person name="Heier L."/>
            <person name="Spannagl M."/>
            <person name="Pfeifer M."/>
            <person name="Jakobsen K.S."/>
            <person name="Wulff B.B."/>
            <person name="Steuernagel B."/>
            <person name="Mayer K.F."/>
            <person name="Olsen O.A."/>
        </authorList>
    </citation>
    <scope>NUCLEOTIDE SEQUENCE [LARGE SCALE GENOMIC DNA]</scope>
    <source>
        <strain evidence="3">cv. AL8/78</strain>
    </source>
</reference>
<reference evidence="2" key="3">
    <citation type="journal article" date="2017" name="Nature">
        <title>Genome sequence of the progenitor of the wheat D genome Aegilops tauschii.</title>
        <authorList>
            <person name="Luo M.C."/>
            <person name="Gu Y.Q."/>
            <person name="Puiu D."/>
            <person name="Wang H."/>
            <person name="Twardziok S.O."/>
            <person name="Deal K.R."/>
            <person name="Huo N."/>
            <person name="Zhu T."/>
            <person name="Wang L."/>
            <person name="Wang Y."/>
            <person name="McGuire P.E."/>
            <person name="Liu S."/>
            <person name="Long H."/>
            <person name="Ramasamy R.K."/>
            <person name="Rodriguez J.C."/>
            <person name="Van S.L."/>
            <person name="Yuan L."/>
            <person name="Wang Z."/>
            <person name="Xia Z."/>
            <person name="Xiao L."/>
            <person name="Anderson O.D."/>
            <person name="Ouyang S."/>
            <person name="Liang Y."/>
            <person name="Zimin A.V."/>
            <person name="Pertea G."/>
            <person name="Qi P."/>
            <person name="Bennetzen J.L."/>
            <person name="Dai X."/>
            <person name="Dawson M.W."/>
            <person name="Muller H.G."/>
            <person name="Kugler K."/>
            <person name="Rivarola-Duarte L."/>
            <person name="Spannagl M."/>
            <person name="Mayer K.F.X."/>
            <person name="Lu F.H."/>
            <person name="Bevan M.W."/>
            <person name="Leroy P."/>
            <person name="Li P."/>
            <person name="You F.M."/>
            <person name="Sun Q."/>
            <person name="Liu Z."/>
            <person name="Lyons E."/>
            <person name="Wicker T."/>
            <person name="Salzberg S.L."/>
            <person name="Devos K.M."/>
            <person name="Dvorak J."/>
        </authorList>
    </citation>
    <scope>NUCLEOTIDE SEQUENCE [LARGE SCALE GENOMIC DNA]</scope>
    <source>
        <strain evidence="2">cv. AL8/78</strain>
    </source>
</reference>
<dbReference type="Gramene" id="AET1Gv20714500.1">
    <property type="protein sequence ID" value="AET1Gv20714500.1"/>
    <property type="gene ID" value="AET1Gv20714500"/>
</dbReference>
<name>A0A452ZCN1_AEGTS</name>
<dbReference type="AlphaFoldDB" id="A0A452ZCN1"/>
<reference evidence="2" key="4">
    <citation type="submission" date="2019-03" db="UniProtKB">
        <authorList>
            <consortium name="EnsemblPlants"/>
        </authorList>
    </citation>
    <scope>IDENTIFICATION</scope>
</reference>
<protein>
    <submittedName>
        <fullName evidence="2">Uncharacterized protein</fullName>
    </submittedName>
</protein>
<organism evidence="2 3">
    <name type="scientific">Aegilops tauschii subsp. strangulata</name>
    <name type="common">Goatgrass</name>
    <dbReference type="NCBI Taxonomy" id="200361"/>
    <lineage>
        <taxon>Eukaryota</taxon>
        <taxon>Viridiplantae</taxon>
        <taxon>Streptophyta</taxon>
        <taxon>Embryophyta</taxon>
        <taxon>Tracheophyta</taxon>
        <taxon>Spermatophyta</taxon>
        <taxon>Magnoliopsida</taxon>
        <taxon>Liliopsida</taxon>
        <taxon>Poales</taxon>
        <taxon>Poaceae</taxon>
        <taxon>BOP clade</taxon>
        <taxon>Pooideae</taxon>
        <taxon>Triticodae</taxon>
        <taxon>Triticeae</taxon>
        <taxon>Triticinae</taxon>
        <taxon>Aegilops</taxon>
    </lineage>
</organism>
<dbReference type="EnsemblPlants" id="AET1Gv20714500.1">
    <property type="protein sequence ID" value="AET1Gv20714500.1"/>
    <property type="gene ID" value="AET1Gv20714500"/>
</dbReference>
<reference evidence="2" key="5">
    <citation type="journal article" date="2021" name="G3 (Bethesda)">
        <title>Aegilops tauschii genome assembly Aet v5.0 features greater sequence contiguity and improved annotation.</title>
        <authorList>
            <person name="Wang L."/>
            <person name="Zhu T."/>
            <person name="Rodriguez J.C."/>
            <person name="Deal K.R."/>
            <person name="Dubcovsky J."/>
            <person name="McGuire P.E."/>
            <person name="Lux T."/>
            <person name="Spannagl M."/>
            <person name="Mayer K.F.X."/>
            <person name="Baldrich P."/>
            <person name="Meyers B.C."/>
            <person name="Huo N."/>
            <person name="Gu Y.Q."/>
            <person name="Zhou H."/>
            <person name="Devos K.M."/>
            <person name="Bennetzen J.L."/>
            <person name="Unver T."/>
            <person name="Budak H."/>
            <person name="Gulick P.J."/>
            <person name="Galiba G."/>
            <person name="Kalapos B."/>
            <person name="Nelson D.R."/>
            <person name="Li P."/>
            <person name="You F.M."/>
            <person name="Luo M.C."/>
            <person name="Dvorak J."/>
        </authorList>
    </citation>
    <scope>NUCLEOTIDE SEQUENCE [LARGE SCALE GENOMIC DNA]</scope>
    <source>
        <strain evidence="2">cv. AL8/78</strain>
    </source>
</reference>
<dbReference type="Proteomes" id="UP000015105">
    <property type="component" value="Chromosome 1D"/>
</dbReference>
<proteinExistence type="predicted"/>
<keyword evidence="3" id="KW-1185">Reference proteome</keyword>
<reference evidence="3" key="2">
    <citation type="journal article" date="2017" name="Nat. Plants">
        <title>The Aegilops tauschii genome reveals multiple impacts of transposons.</title>
        <authorList>
            <person name="Zhao G."/>
            <person name="Zou C."/>
            <person name="Li K."/>
            <person name="Wang K."/>
            <person name="Li T."/>
            <person name="Gao L."/>
            <person name="Zhang X."/>
            <person name="Wang H."/>
            <person name="Yang Z."/>
            <person name="Liu X."/>
            <person name="Jiang W."/>
            <person name="Mao L."/>
            <person name="Kong X."/>
            <person name="Jiao Y."/>
            <person name="Jia J."/>
        </authorList>
    </citation>
    <scope>NUCLEOTIDE SEQUENCE [LARGE SCALE GENOMIC DNA]</scope>
    <source>
        <strain evidence="3">cv. AL8/78</strain>
    </source>
</reference>
<evidence type="ECO:0000313" key="2">
    <source>
        <dbReference type="EnsemblPlants" id="AET1Gv20714500.1"/>
    </source>
</evidence>
<feature type="region of interest" description="Disordered" evidence="1">
    <location>
        <begin position="1"/>
        <end position="24"/>
    </location>
</feature>